<keyword evidence="3" id="KW-0560">Oxidoreductase</keyword>
<dbReference type="eggNOG" id="KOG1204">
    <property type="taxonomic scope" value="Eukaryota"/>
</dbReference>
<dbReference type="OrthoDB" id="153074at2759"/>
<dbReference type="GeneID" id="19968302"/>
<evidence type="ECO:0000256" key="2">
    <source>
        <dbReference type="ARBA" id="ARBA00022857"/>
    </source>
</evidence>
<evidence type="ECO:0000313" key="4">
    <source>
        <dbReference type="EMBL" id="ETN46774.1"/>
    </source>
</evidence>
<comment type="similarity">
    <text evidence="1">Belongs to the short-chain dehydrogenases/reductases (SDR) family.</text>
</comment>
<evidence type="ECO:0000256" key="1">
    <source>
        <dbReference type="ARBA" id="ARBA00006484"/>
    </source>
</evidence>
<protein>
    <recommendedName>
        <fullName evidence="6">Short-chain dehydrogenase</fullName>
    </recommendedName>
</protein>
<reference evidence="4 5" key="1">
    <citation type="submission" date="2013-03" db="EMBL/GenBank/DDBJ databases">
        <title>The Genome Sequence of Phialophora europaea CBS 101466.</title>
        <authorList>
            <consortium name="The Broad Institute Genomics Platform"/>
            <person name="Cuomo C."/>
            <person name="de Hoog S."/>
            <person name="Gorbushina A."/>
            <person name="Walker B."/>
            <person name="Young S.K."/>
            <person name="Zeng Q."/>
            <person name="Gargeya S."/>
            <person name="Fitzgerald M."/>
            <person name="Haas B."/>
            <person name="Abouelleil A."/>
            <person name="Allen A.W."/>
            <person name="Alvarado L."/>
            <person name="Arachchi H.M."/>
            <person name="Berlin A.M."/>
            <person name="Chapman S.B."/>
            <person name="Gainer-Dewar J."/>
            <person name="Goldberg J."/>
            <person name="Griggs A."/>
            <person name="Gujja S."/>
            <person name="Hansen M."/>
            <person name="Howarth C."/>
            <person name="Imamovic A."/>
            <person name="Ireland A."/>
            <person name="Larimer J."/>
            <person name="McCowan C."/>
            <person name="Murphy C."/>
            <person name="Pearson M."/>
            <person name="Poon T.W."/>
            <person name="Priest M."/>
            <person name="Roberts A."/>
            <person name="Saif S."/>
            <person name="Shea T."/>
            <person name="Sisk P."/>
            <person name="Sykes S."/>
            <person name="Wortman J."/>
            <person name="Nusbaum C."/>
            <person name="Birren B."/>
        </authorList>
    </citation>
    <scope>NUCLEOTIDE SEQUENCE [LARGE SCALE GENOMIC DNA]</scope>
    <source>
        <strain evidence="4 5">CBS 101466</strain>
    </source>
</reference>
<dbReference type="Proteomes" id="UP000030752">
    <property type="component" value="Unassembled WGS sequence"/>
</dbReference>
<dbReference type="SUPFAM" id="SSF51735">
    <property type="entry name" value="NAD(P)-binding Rossmann-fold domains"/>
    <property type="match status" value="1"/>
</dbReference>
<dbReference type="HOGENOM" id="CLU_010194_2_11_1"/>
<dbReference type="InterPro" id="IPR002347">
    <property type="entry name" value="SDR_fam"/>
</dbReference>
<evidence type="ECO:0000256" key="3">
    <source>
        <dbReference type="ARBA" id="ARBA00023002"/>
    </source>
</evidence>
<dbReference type="InParanoid" id="W2SFU8"/>
<name>W2SFU8_CYPE1</name>
<accession>W2SFU8</accession>
<dbReference type="VEuPathDB" id="FungiDB:HMPREF1541_00963"/>
<dbReference type="PANTHER" id="PTHR43008:SF8">
    <property type="entry name" value="BENZIL REDUCTASE ((S)-BENZOIN FORMING) IRC24"/>
    <property type="match status" value="1"/>
</dbReference>
<keyword evidence="2" id="KW-0521">NADP</keyword>
<dbReference type="GO" id="GO:0016616">
    <property type="term" value="F:oxidoreductase activity, acting on the CH-OH group of donors, NAD or NADP as acceptor"/>
    <property type="evidence" value="ECO:0007669"/>
    <property type="project" value="UniProtKB-ARBA"/>
</dbReference>
<dbReference type="RefSeq" id="XP_008711486.1">
    <property type="nucleotide sequence ID" value="XM_008713264.1"/>
</dbReference>
<dbReference type="PRINTS" id="PR00081">
    <property type="entry name" value="GDHRDH"/>
</dbReference>
<dbReference type="PROSITE" id="PS00061">
    <property type="entry name" value="ADH_SHORT"/>
    <property type="match status" value="1"/>
</dbReference>
<dbReference type="Pfam" id="PF00106">
    <property type="entry name" value="adh_short"/>
    <property type="match status" value="1"/>
</dbReference>
<evidence type="ECO:0000313" key="5">
    <source>
        <dbReference type="Proteomes" id="UP000030752"/>
    </source>
</evidence>
<dbReference type="EMBL" id="KB822711">
    <property type="protein sequence ID" value="ETN46774.1"/>
    <property type="molecule type" value="Genomic_DNA"/>
</dbReference>
<sequence>MSTIVVTGASAGIGLSISKYLLADARKHRLVLCCNSNDKALRELANDPANADRVFVIKGDTADAKFVSTVFAQSLVHFEIDRIDALVLNHGTLGDGTRIADCTQKTWEWVFRVNFFSIVDIIQHTIPYLRESQGRIIITSSGAAEGSTTTWGPYGASKAAINHLARTLAKEEPVITTVSIRPGMVETGMQTLIRGDASKHMDTTDRQRFVGAYEQGKLLPADKPGHVTARLATEAKKELSGLFLTWNDTKLADYQDA</sequence>
<organism evidence="4 5">
    <name type="scientific">Cyphellophora europaea (strain CBS 101466)</name>
    <name type="common">Phialophora europaea</name>
    <dbReference type="NCBI Taxonomy" id="1220924"/>
    <lineage>
        <taxon>Eukaryota</taxon>
        <taxon>Fungi</taxon>
        <taxon>Dikarya</taxon>
        <taxon>Ascomycota</taxon>
        <taxon>Pezizomycotina</taxon>
        <taxon>Eurotiomycetes</taxon>
        <taxon>Chaetothyriomycetidae</taxon>
        <taxon>Chaetothyriales</taxon>
        <taxon>Cyphellophoraceae</taxon>
        <taxon>Cyphellophora</taxon>
    </lineage>
</organism>
<dbReference type="AlphaFoldDB" id="W2SFU8"/>
<dbReference type="Gene3D" id="3.40.50.720">
    <property type="entry name" value="NAD(P)-binding Rossmann-like Domain"/>
    <property type="match status" value="1"/>
</dbReference>
<gene>
    <name evidence="4" type="ORF">HMPREF1541_00963</name>
</gene>
<dbReference type="InterPro" id="IPR020904">
    <property type="entry name" value="Sc_DH/Rdtase_CS"/>
</dbReference>
<proteinExistence type="inferred from homology"/>
<dbReference type="PANTHER" id="PTHR43008">
    <property type="entry name" value="BENZIL REDUCTASE"/>
    <property type="match status" value="1"/>
</dbReference>
<keyword evidence="5" id="KW-1185">Reference proteome</keyword>
<dbReference type="GO" id="GO:0050664">
    <property type="term" value="F:oxidoreductase activity, acting on NAD(P)H, oxygen as acceptor"/>
    <property type="evidence" value="ECO:0007669"/>
    <property type="project" value="TreeGrafter"/>
</dbReference>
<evidence type="ECO:0008006" key="6">
    <source>
        <dbReference type="Google" id="ProtNLM"/>
    </source>
</evidence>
<dbReference type="InterPro" id="IPR036291">
    <property type="entry name" value="NAD(P)-bd_dom_sf"/>
</dbReference>
<dbReference type="STRING" id="1220924.W2SFU8"/>